<dbReference type="PANTHER" id="PTHR19848:SF8">
    <property type="entry name" value="F-BOX AND WD REPEAT DOMAIN CONTAINING 7"/>
    <property type="match status" value="1"/>
</dbReference>
<dbReference type="InterPro" id="IPR015943">
    <property type="entry name" value="WD40/YVTN_repeat-like_dom_sf"/>
</dbReference>
<protein>
    <submittedName>
        <fullName evidence="4">Uncharacterized protein</fullName>
    </submittedName>
</protein>
<feature type="repeat" description="WD" evidence="3">
    <location>
        <begin position="65"/>
        <end position="106"/>
    </location>
</feature>
<dbReference type="Gene3D" id="2.130.10.10">
    <property type="entry name" value="YVTN repeat-like/Quinoprotein amine dehydrogenase"/>
    <property type="match status" value="2"/>
</dbReference>
<dbReference type="InterPro" id="IPR036322">
    <property type="entry name" value="WD40_repeat_dom_sf"/>
</dbReference>
<evidence type="ECO:0000256" key="3">
    <source>
        <dbReference type="PROSITE-ProRule" id="PRU00221"/>
    </source>
</evidence>
<dbReference type="PROSITE" id="PS50082">
    <property type="entry name" value="WD_REPEATS_2"/>
    <property type="match status" value="5"/>
</dbReference>
<evidence type="ECO:0000256" key="2">
    <source>
        <dbReference type="ARBA" id="ARBA00022737"/>
    </source>
</evidence>
<keyword evidence="2" id="KW-0677">Repeat</keyword>
<keyword evidence="1 3" id="KW-0853">WD repeat</keyword>
<feature type="repeat" description="WD" evidence="3">
    <location>
        <begin position="251"/>
        <end position="292"/>
    </location>
</feature>
<dbReference type="EMBL" id="LS483254">
    <property type="protein sequence ID" value="SQD92288.1"/>
    <property type="molecule type" value="Genomic_DNA"/>
</dbReference>
<accession>A0A2X3KUK2</accession>
<dbReference type="AlphaFoldDB" id="A0A2X3KUK2"/>
<dbReference type="Pfam" id="PF00400">
    <property type="entry name" value="WD40"/>
    <property type="match status" value="5"/>
</dbReference>
<dbReference type="CDD" id="cd00200">
    <property type="entry name" value="WD40"/>
    <property type="match status" value="1"/>
</dbReference>
<reference evidence="5" key="1">
    <citation type="submission" date="2018-05" db="EMBL/GenBank/DDBJ databases">
        <authorList>
            <person name="Hao L."/>
        </authorList>
    </citation>
    <scope>NUCLEOTIDE SEQUENCE [LARGE SCALE GENOMIC DNA]</scope>
</reference>
<proteinExistence type="predicted"/>
<organism evidence="4 5">
    <name type="scientific">Candidatus Bipolaricaulis anaerobius</name>
    <dbReference type="NCBI Taxonomy" id="2026885"/>
    <lineage>
        <taxon>Bacteria</taxon>
        <taxon>Candidatus Bipolaricaulota</taxon>
        <taxon>Candidatus Bipolaricaulia</taxon>
        <taxon>Candidatus Bipolaricaulales</taxon>
        <taxon>Candidatus Bipolaricaulaceae</taxon>
        <taxon>Candidatus Bipolaricaulis</taxon>
    </lineage>
</organism>
<dbReference type="SUPFAM" id="SSF50978">
    <property type="entry name" value="WD40 repeat-like"/>
    <property type="match status" value="1"/>
</dbReference>
<name>A0A2X3KUK2_9BACT</name>
<dbReference type="InterPro" id="IPR001680">
    <property type="entry name" value="WD40_rpt"/>
</dbReference>
<feature type="repeat" description="WD" evidence="3">
    <location>
        <begin position="293"/>
        <end position="328"/>
    </location>
</feature>
<dbReference type="KEGG" id="bana:BARAN1_0263"/>
<dbReference type="InterPro" id="IPR019775">
    <property type="entry name" value="WD40_repeat_CS"/>
</dbReference>
<dbReference type="RefSeq" id="WP_122030528.1">
    <property type="nucleotide sequence ID" value="NZ_LS483254.1"/>
</dbReference>
<feature type="repeat" description="WD" evidence="3">
    <location>
        <begin position="107"/>
        <end position="139"/>
    </location>
</feature>
<dbReference type="PRINTS" id="PR00320">
    <property type="entry name" value="GPROTEINBRPT"/>
</dbReference>
<sequence>MARHVGIVALVVGIVGAVGASQGVVAGNFDEHALARVGAETFAVAQGRTVEIRSWADPSRASRTLQGAEAFVVSLAASPDGRLIAAGDKDGHIMVWEIASGKLLMKEYAHRFSVWTVAFSPDGTLLASGGFDSTVRLWDTSLWIEVGLLIEPRLVNAEYKNRAHMGWVRCVTFSPDSRTLATSGCDGYVRVWDVDTLRLKRDAIQAGINVYFVAFSPDGQFLGCVTNPGEIRIYRTDTWEEALRLRAERVSGGRASSVYVMAFSPDGKRIICGGFSNKVEVWDLASRAMISEHPGHTDSIWGLVVFPDGERVVTTSRDKSIWLWRIGG</sequence>
<keyword evidence="5" id="KW-1185">Reference proteome</keyword>
<dbReference type="PANTHER" id="PTHR19848">
    <property type="entry name" value="WD40 REPEAT PROTEIN"/>
    <property type="match status" value="1"/>
</dbReference>
<dbReference type="OrthoDB" id="9765809at2"/>
<evidence type="ECO:0000313" key="4">
    <source>
        <dbReference type="EMBL" id="SQD92288.1"/>
    </source>
</evidence>
<dbReference type="PROSITE" id="PS50294">
    <property type="entry name" value="WD_REPEATS_REGION"/>
    <property type="match status" value="5"/>
</dbReference>
<dbReference type="SMART" id="SM00320">
    <property type="entry name" value="WD40"/>
    <property type="match status" value="6"/>
</dbReference>
<evidence type="ECO:0000313" key="5">
    <source>
        <dbReference type="Proteomes" id="UP000249818"/>
    </source>
</evidence>
<dbReference type="PROSITE" id="PS00678">
    <property type="entry name" value="WD_REPEATS_1"/>
    <property type="match status" value="2"/>
</dbReference>
<gene>
    <name evidence="4" type="ORF">BARAN1_0263</name>
</gene>
<feature type="repeat" description="WD" evidence="3">
    <location>
        <begin position="161"/>
        <end position="202"/>
    </location>
</feature>
<dbReference type="InterPro" id="IPR020472">
    <property type="entry name" value="WD40_PAC1"/>
</dbReference>
<dbReference type="Proteomes" id="UP000249818">
    <property type="component" value="Chromosome BARAN1"/>
</dbReference>
<evidence type="ECO:0000256" key="1">
    <source>
        <dbReference type="ARBA" id="ARBA00022574"/>
    </source>
</evidence>